<dbReference type="EMBL" id="NMVI01000007">
    <property type="protein sequence ID" value="OYN89977.1"/>
    <property type="molecule type" value="Genomic_DNA"/>
</dbReference>
<evidence type="ECO:0000313" key="1">
    <source>
        <dbReference type="EMBL" id="OYN89977.1"/>
    </source>
</evidence>
<reference evidence="1 2" key="1">
    <citation type="submission" date="2017-07" db="EMBL/GenBank/DDBJ databases">
        <title>Draft whole genome sequences of clinical Proprionibacteriaceae strains.</title>
        <authorList>
            <person name="Bernier A.-M."/>
            <person name="Bernard K."/>
            <person name="Domingo M.-C."/>
        </authorList>
    </citation>
    <scope>NUCLEOTIDE SEQUENCE [LARGE SCALE GENOMIC DNA]</scope>
    <source>
        <strain evidence="1 2">NML 160184</strain>
    </source>
</reference>
<dbReference type="SUPFAM" id="SSF53254">
    <property type="entry name" value="Phosphoglycerate mutase-like"/>
    <property type="match status" value="1"/>
</dbReference>
<dbReference type="Proteomes" id="UP000216533">
    <property type="component" value="Unassembled WGS sequence"/>
</dbReference>
<dbReference type="NCBIfam" id="TIGR03848">
    <property type="entry name" value="MSMEG_4193"/>
    <property type="match status" value="1"/>
</dbReference>
<organism evidence="1 2">
    <name type="scientific">Parenemella sanctibonifatiensis</name>
    <dbReference type="NCBI Taxonomy" id="2016505"/>
    <lineage>
        <taxon>Bacteria</taxon>
        <taxon>Bacillati</taxon>
        <taxon>Actinomycetota</taxon>
        <taxon>Actinomycetes</taxon>
        <taxon>Propionibacteriales</taxon>
        <taxon>Propionibacteriaceae</taxon>
        <taxon>Parenemella</taxon>
    </lineage>
</organism>
<gene>
    <name evidence="1" type="ORF">CGZ92_01675</name>
</gene>
<dbReference type="Pfam" id="PF00300">
    <property type="entry name" value="His_Phos_1"/>
    <property type="match status" value="1"/>
</dbReference>
<dbReference type="InterPro" id="IPR013078">
    <property type="entry name" value="His_Pase_superF_clade-1"/>
</dbReference>
<comment type="caution">
    <text evidence="1">The sequence shown here is derived from an EMBL/GenBank/DDBJ whole genome shotgun (WGS) entry which is preliminary data.</text>
</comment>
<dbReference type="InterPro" id="IPR029033">
    <property type="entry name" value="His_PPase_superfam"/>
</dbReference>
<name>A0A255EEK7_9ACTN</name>
<dbReference type="InterPro" id="IPR050275">
    <property type="entry name" value="PGM_Phosphatase"/>
</dbReference>
<dbReference type="InterPro" id="IPR022492">
    <property type="entry name" value="Phosphomutase_MSMEG4193_put"/>
</dbReference>
<dbReference type="GO" id="GO:0016791">
    <property type="term" value="F:phosphatase activity"/>
    <property type="evidence" value="ECO:0007669"/>
    <property type="project" value="TreeGrafter"/>
</dbReference>
<protein>
    <submittedName>
        <fullName evidence="1">Uncharacterized protein</fullName>
    </submittedName>
</protein>
<dbReference type="PANTHER" id="PTHR48100:SF2">
    <property type="entry name" value="CONSERVED PROTEIN"/>
    <property type="match status" value="1"/>
</dbReference>
<accession>A0A255EEK7</accession>
<dbReference type="Gene3D" id="3.40.50.1240">
    <property type="entry name" value="Phosphoglycerate mutase-like"/>
    <property type="match status" value="1"/>
</dbReference>
<dbReference type="GO" id="GO:0005737">
    <property type="term" value="C:cytoplasm"/>
    <property type="evidence" value="ECO:0007669"/>
    <property type="project" value="TreeGrafter"/>
</dbReference>
<dbReference type="PANTHER" id="PTHR48100">
    <property type="entry name" value="BROAD-SPECIFICITY PHOSPHATASE YOR283W-RELATED"/>
    <property type="match status" value="1"/>
</dbReference>
<sequence length="229" mass="23574">MSTVILLRHGRSTANTAKVLAGRTPGVELDATGREQAAAVARELASVGLVEIVSSPVLRCRQTADAVSATTGLAVSEVAGLSECDYGDWSNRPLKELAEEPLWRTVQQRPSAAAFPGGESLRQMSARAVAAIAEVDARITAENGPAAVWLAVSHGDPIKAVLADALGIHLDGFQRINVDPASLSLVSLREGQSRLVALNRTVGSLVDLIPAAPEAEATVGGSTGAGARG</sequence>
<evidence type="ECO:0000313" key="2">
    <source>
        <dbReference type="Proteomes" id="UP000216533"/>
    </source>
</evidence>
<dbReference type="AlphaFoldDB" id="A0A255EEK7"/>
<dbReference type="CDD" id="cd07067">
    <property type="entry name" value="HP_PGM_like"/>
    <property type="match status" value="1"/>
</dbReference>
<dbReference type="SMART" id="SM00855">
    <property type="entry name" value="PGAM"/>
    <property type="match status" value="1"/>
</dbReference>
<dbReference type="RefSeq" id="WP_094449658.1">
    <property type="nucleotide sequence ID" value="NZ_NMVI01000007.1"/>
</dbReference>
<proteinExistence type="predicted"/>